<accession>X5DGK6</accession>
<protein>
    <submittedName>
        <fullName evidence="2">DNA-binding protein</fullName>
    </submittedName>
    <submittedName>
        <fullName evidence="3">Helix-turn-helix domain-containing protein</fullName>
    </submittedName>
</protein>
<evidence type="ECO:0000313" key="5">
    <source>
        <dbReference type="Proteomes" id="UP000181981"/>
    </source>
</evidence>
<sequence length="94" mass="11066">MRDNYLQFIQVTPEQLQQAILKGVKEQLEELKESFQPKEPTEFLTRNEVKDMLKVDLTTIWNYTNKGKLKAYGIGNRVYYKRSEVEAAIKPLND</sequence>
<gene>
    <name evidence="2" type="ORF">FH5T_08225</name>
    <name evidence="3" type="ORF">SAMN05444285_102238</name>
</gene>
<dbReference type="STRING" id="1168034.FH5T_08225"/>
<keyword evidence="2" id="KW-0238">DNA-binding</keyword>
<dbReference type="Proteomes" id="UP000023772">
    <property type="component" value="Chromosome"/>
</dbReference>
<evidence type="ECO:0000313" key="2">
    <source>
        <dbReference type="EMBL" id="AHW59582.1"/>
    </source>
</evidence>
<dbReference type="OrthoDB" id="1097811at2"/>
<proteinExistence type="predicted"/>
<organism evidence="3 5">
    <name type="scientific">Draconibacterium orientale</name>
    <dbReference type="NCBI Taxonomy" id="1168034"/>
    <lineage>
        <taxon>Bacteria</taxon>
        <taxon>Pseudomonadati</taxon>
        <taxon>Bacteroidota</taxon>
        <taxon>Bacteroidia</taxon>
        <taxon>Marinilabiliales</taxon>
        <taxon>Prolixibacteraceae</taxon>
        <taxon>Draconibacterium</taxon>
    </lineage>
</organism>
<feature type="domain" description="Helix-turn-helix" evidence="1">
    <location>
        <begin position="43"/>
        <end position="89"/>
    </location>
</feature>
<keyword evidence="4" id="KW-1185">Reference proteome</keyword>
<evidence type="ECO:0000313" key="3">
    <source>
        <dbReference type="EMBL" id="SES84076.1"/>
    </source>
</evidence>
<dbReference type="EMBL" id="CP007451">
    <property type="protein sequence ID" value="AHW59582.1"/>
    <property type="molecule type" value="Genomic_DNA"/>
</dbReference>
<dbReference type="GO" id="GO:0003677">
    <property type="term" value="F:DNA binding"/>
    <property type="evidence" value="ECO:0007669"/>
    <property type="project" value="UniProtKB-KW"/>
</dbReference>
<dbReference type="eggNOG" id="ENOG5030WWR">
    <property type="taxonomic scope" value="Bacteria"/>
</dbReference>
<dbReference type="RefSeq" id="WP_038557435.1">
    <property type="nucleotide sequence ID" value="NZ_FOHT01000002.1"/>
</dbReference>
<dbReference type="EMBL" id="FOHT01000002">
    <property type="protein sequence ID" value="SES84076.1"/>
    <property type="molecule type" value="Genomic_DNA"/>
</dbReference>
<dbReference type="KEGG" id="dori:FH5T_08225"/>
<dbReference type="AlphaFoldDB" id="X5DGK6"/>
<name>X5DGK6_9BACT</name>
<evidence type="ECO:0000313" key="4">
    <source>
        <dbReference type="Proteomes" id="UP000023772"/>
    </source>
</evidence>
<reference evidence="3 5" key="2">
    <citation type="submission" date="2016-10" db="EMBL/GenBank/DDBJ databases">
        <authorList>
            <person name="de Groot N.N."/>
        </authorList>
    </citation>
    <scope>NUCLEOTIDE SEQUENCE [LARGE SCALE GENOMIC DNA]</scope>
    <source>
        <strain evidence="3 5">DSM 25947</strain>
    </source>
</reference>
<evidence type="ECO:0000259" key="1">
    <source>
        <dbReference type="Pfam" id="PF12728"/>
    </source>
</evidence>
<dbReference type="InterPro" id="IPR009061">
    <property type="entry name" value="DNA-bd_dom_put_sf"/>
</dbReference>
<dbReference type="SUPFAM" id="SSF46955">
    <property type="entry name" value="Putative DNA-binding domain"/>
    <property type="match status" value="1"/>
</dbReference>
<dbReference type="HOGENOM" id="CLU_149148_1_0_10"/>
<dbReference type="InterPro" id="IPR041657">
    <property type="entry name" value="HTH_17"/>
</dbReference>
<reference evidence="2 4" key="1">
    <citation type="submission" date="2014-03" db="EMBL/GenBank/DDBJ databases">
        <title>Complete genome sequence of a deeply braunched marine Bacteroidia bacterium Draconibacterium orientale type strain FH5T.</title>
        <authorList>
            <person name="Li X."/>
            <person name="Wang X."/>
            <person name="Xie Z."/>
            <person name="Du Z."/>
            <person name="Chen G."/>
        </authorList>
    </citation>
    <scope>NUCLEOTIDE SEQUENCE [LARGE SCALE GENOMIC DNA]</scope>
    <source>
        <strain evidence="2 4">FH5</strain>
    </source>
</reference>
<dbReference type="Pfam" id="PF12728">
    <property type="entry name" value="HTH_17"/>
    <property type="match status" value="1"/>
</dbReference>
<dbReference type="Proteomes" id="UP000181981">
    <property type="component" value="Unassembled WGS sequence"/>
</dbReference>